<evidence type="ECO:0000313" key="2">
    <source>
        <dbReference type="Proteomes" id="UP000224203"/>
    </source>
</evidence>
<accession>A0A9X7CP22</accession>
<evidence type="ECO:0000313" key="1">
    <source>
        <dbReference type="EMBL" id="PGS79526.1"/>
    </source>
</evidence>
<gene>
    <name evidence="1" type="ORF">COC69_12205</name>
</gene>
<dbReference type="EMBL" id="NULI01000057">
    <property type="protein sequence ID" value="PGS79526.1"/>
    <property type="molecule type" value="Genomic_DNA"/>
</dbReference>
<reference evidence="1 2" key="1">
    <citation type="submission" date="2017-09" db="EMBL/GenBank/DDBJ databases">
        <title>Large-scale bioinformatics analysis of Bacillus genomes uncovers conserved roles of natural products in bacterial physiology.</title>
        <authorList>
            <consortium name="Agbiome Team Llc"/>
            <person name="Bleich R.M."/>
            <person name="Grubbs K.J."/>
            <person name="Santa Maria K.C."/>
            <person name="Allen S.E."/>
            <person name="Farag S."/>
            <person name="Shank E.A."/>
            <person name="Bowers A."/>
        </authorList>
    </citation>
    <scope>NUCLEOTIDE SEQUENCE [LARGE SCALE GENOMIC DNA]</scope>
    <source>
        <strain evidence="1 2">AFS041711</strain>
    </source>
</reference>
<dbReference type="Proteomes" id="UP000224203">
    <property type="component" value="Unassembled WGS sequence"/>
</dbReference>
<dbReference type="AlphaFoldDB" id="A0A9X7CP22"/>
<protein>
    <submittedName>
        <fullName evidence="1">Uncharacterized protein</fullName>
    </submittedName>
</protein>
<name>A0A9X7CP22_BACCE</name>
<comment type="caution">
    <text evidence="1">The sequence shown here is derived from an EMBL/GenBank/DDBJ whole genome shotgun (WGS) entry which is preliminary data.</text>
</comment>
<proteinExistence type="predicted"/>
<sequence length="76" mass="8625">MQTRTYLNFIKRPVFAGYHITSHDADILTIDVLLSSPSLDPDTSKKDAEEYSYLQQLTESISRSELCISVKESTLI</sequence>
<organism evidence="1 2">
    <name type="scientific">Bacillus cereus</name>
    <dbReference type="NCBI Taxonomy" id="1396"/>
    <lineage>
        <taxon>Bacteria</taxon>
        <taxon>Bacillati</taxon>
        <taxon>Bacillota</taxon>
        <taxon>Bacilli</taxon>
        <taxon>Bacillales</taxon>
        <taxon>Bacillaceae</taxon>
        <taxon>Bacillus</taxon>
        <taxon>Bacillus cereus group</taxon>
    </lineage>
</organism>